<dbReference type="InterPro" id="IPR000802">
    <property type="entry name" value="Arsenical_pump_ArsB"/>
</dbReference>
<feature type="transmembrane region" description="Helical" evidence="8">
    <location>
        <begin position="362"/>
        <end position="391"/>
    </location>
</feature>
<feature type="transmembrane region" description="Helical" evidence="8">
    <location>
        <begin position="6"/>
        <end position="21"/>
    </location>
</feature>
<evidence type="ECO:0000313" key="11">
    <source>
        <dbReference type="Proteomes" id="UP001165492"/>
    </source>
</evidence>
<evidence type="ECO:0000256" key="3">
    <source>
        <dbReference type="ARBA" id="ARBA00022448"/>
    </source>
</evidence>
<proteinExistence type="inferred from homology"/>
<evidence type="ECO:0000256" key="2">
    <source>
        <dbReference type="ARBA" id="ARBA00009843"/>
    </source>
</evidence>
<accession>A0ABS8I097</accession>
<keyword evidence="4" id="KW-1003">Cell membrane</keyword>
<feature type="transmembrane region" description="Helical" evidence="8">
    <location>
        <begin position="28"/>
        <end position="45"/>
    </location>
</feature>
<dbReference type="PANTHER" id="PTHR43568:SF1">
    <property type="entry name" value="P PROTEIN"/>
    <property type="match status" value="1"/>
</dbReference>
<keyword evidence="3" id="KW-0813">Transport</keyword>
<feature type="transmembrane region" description="Helical" evidence="8">
    <location>
        <begin position="173"/>
        <end position="196"/>
    </location>
</feature>
<feature type="domain" description="Citrate transporter-like" evidence="9">
    <location>
        <begin position="17"/>
        <end position="369"/>
    </location>
</feature>
<evidence type="ECO:0000313" key="10">
    <source>
        <dbReference type="EMBL" id="MCC5468700.1"/>
    </source>
</evidence>
<comment type="subcellular location">
    <subcellularLocation>
        <location evidence="1">Cell membrane</location>
        <topology evidence="1">Multi-pass membrane protein</topology>
    </subcellularLocation>
</comment>
<dbReference type="Proteomes" id="UP001165492">
    <property type="component" value="Unassembled WGS sequence"/>
</dbReference>
<dbReference type="InterPro" id="IPR051475">
    <property type="entry name" value="Diverse_Ion_Transporter"/>
</dbReference>
<feature type="transmembrane region" description="Helical" evidence="8">
    <location>
        <begin position="283"/>
        <end position="310"/>
    </location>
</feature>
<dbReference type="RefSeq" id="WP_229537559.1">
    <property type="nucleotide sequence ID" value="NZ_JAJHJB010000103.1"/>
</dbReference>
<keyword evidence="5 8" id="KW-0812">Transmembrane</keyword>
<name>A0ABS8I097_9FIRM</name>
<dbReference type="InterPro" id="IPR004680">
    <property type="entry name" value="Cit_transptr-like_dom"/>
</dbReference>
<evidence type="ECO:0000256" key="1">
    <source>
        <dbReference type="ARBA" id="ARBA00004651"/>
    </source>
</evidence>
<protein>
    <submittedName>
        <fullName evidence="10">ArsB/NhaD family transporter</fullName>
    </submittedName>
</protein>
<evidence type="ECO:0000256" key="4">
    <source>
        <dbReference type="ARBA" id="ARBA00022475"/>
    </source>
</evidence>
<dbReference type="PANTHER" id="PTHR43568">
    <property type="entry name" value="P PROTEIN"/>
    <property type="match status" value="1"/>
</dbReference>
<evidence type="ECO:0000256" key="6">
    <source>
        <dbReference type="ARBA" id="ARBA00022989"/>
    </source>
</evidence>
<feature type="transmembrane region" description="Helical" evidence="8">
    <location>
        <begin position="57"/>
        <end position="80"/>
    </location>
</feature>
<feature type="transmembrane region" description="Helical" evidence="8">
    <location>
        <begin position="322"/>
        <end position="342"/>
    </location>
</feature>
<keyword evidence="7 8" id="KW-0472">Membrane</keyword>
<keyword evidence="6 8" id="KW-1133">Transmembrane helix</keyword>
<evidence type="ECO:0000256" key="8">
    <source>
        <dbReference type="SAM" id="Phobius"/>
    </source>
</evidence>
<dbReference type="PRINTS" id="PR00758">
    <property type="entry name" value="ARSENICPUMP"/>
</dbReference>
<dbReference type="Pfam" id="PF03600">
    <property type="entry name" value="CitMHS"/>
    <property type="match status" value="1"/>
</dbReference>
<feature type="transmembrane region" description="Helical" evidence="8">
    <location>
        <begin position="92"/>
        <end position="109"/>
    </location>
</feature>
<keyword evidence="11" id="KW-1185">Reference proteome</keyword>
<reference evidence="10" key="1">
    <citation type="submission" date="2021-11" db="EMBL/GenBank/DDBJ databases">
        <title>Description of a new species Pelosinus isolated from the bottom sediments of Lake Baikal.</title>
        <authorList>
            <person name="Zakharyuk A."/>
        </authorList>
    </citation>
    <scope>NUCLEOTIDE SEQUENCE</scope>
    <source>
        <strain evidence="10">Bkl1</strain>
    </source>
</reference>
<dbReference type="CDD" id="cd01116">
    <property type="entry name" value="P_permease"/>
    <property type="match status" value="1"/>
</dbReference>
<dbReference type="EMBL" id="JAJHJB010000103">
    <property type="protein sequence ID" value="MCC5468700.1"/>
    <property type="molecule type" value="Genomic_DNA"/>
</dbReference>
<gene>
    <name evidence="10" type="ORF">LMF89_25535</name>
</gene>
<evidence type="ECO:0000256" key="7">
    <source>
        <dbReference type="ARBA" id="ARBA00023136"/>
    </source>
</evidence>
<comment type="caution">
    <text evidence="10">The sequence shown here is derived from an EMBL/GenBank/DDBJ whole genome shotgun (WGS) entry which is preliminary data.</text>
</comment>
<feature type="transmembrane region" description="Helical" evidence="8">
    <location>
        <begin position="403"/>
        <end position="424"/>
    </location>
</feature>
<sequence length="429" mass="46373">MEKQAILAIGVFLLTYSFIISEKVHRTIVAMIGGIIMLALGVVSQENALHHIDFNTLGLLAGMMIIVAITGETGLFKYVAIVAAKKAKGDPLKILFSLGIITAVSSALLDNVTTVLLMVPVTFSITRQLKVNPEPYLITEIITSNIGGTATLIGDPPNIMIGSAVKELSFMSFINNLAFISVITLLVTLVILLLVYRNQLKTTEELKSGLMSLDEKEELKDKVLLKKSLIVLGLTIIGFFLHQILHLESATVALGGAFVLLLLTSKTDHDLEHAFSRVEWTTIFFFIGLFVVVSGLVETGIISSLAQVAIEFTGGDIKITAILILWLSAIASAFVDNIPFVATMIPMIQDMGTMGIVNLEPLWWSLALGACYGGNGSLIGASANLIVVGLAAQEGTHISFKRFFVIGFPIMLLSVLIATIYVYIRYLTI</sequence>
<feature type="transmembrane region" description="Helical" evidence="8">
    <location>
        <begin position="230"/>
        <end position="263"/>
    </location>
</feature>
<organism evidence="10 11">
    <name type="scientific">Pelosinus baikalensis</name>
    <dbReference type="NCBI Taxonomy" id="2892015"/>
    <lineage>
        <taxon>Bacteria</taxon>
        <taxon>Bacillati</taxon>
        <taxon>Bacillota</taxon>
        <taxon>Negativicutes</taxon>
        <taxon>Selenomonadales</taxon>
        <taxon>Sporomusaceae</taxon>
        <taxon>Pelosinus</taxon>
    </lineage>
</organism>
<comment type="similarity">
    <text evidence="2">Belongs to the CitM (TC 2.A.11) transporter family.</text>
</comment>
<evidence type="ECO:0000256" key="5">
    <source>
        <dbReference type="ARBA" id="ARBA00022692"/>
    </source>
</evidence>
<evidence type="ECO:0000259" key="9">
    <source>
        <dbReference type="Pfam" id="PF03600"/>
    </source>
</evidence>